<sequence>MQYIKNKCHKYGIKLYMLAEPNGLILKFHVYEGSLDVYGGSGHTEKRNQVTCFCMCHCGQGHVLFIWIIITIVFS</sequence>
<dbReference type="Proteomes" id="UP001162162">
    <property type="component" value="Unassembled WGS sequence"/>
</dbReference>
<evidence type="ECO:0000313" key="2">
    <source>
        <dbReference type="EMBL" id="KAJ8954830.1"/>
    </source>
</evidence>
<comment type="caution">
    <text evidence="2">The sequence shown here is derived from an EMBL/GenBank/DDBJ whole genome shotgun (WGS) entry which is preliminary data.</text>
</comment>
<evidence type="ECO:0000256" key="1">
    <source>
        <dbReference type="SAM" id="Phobius"/>
    </source>
</evidence>
<protein>
    <submittedName>
        <fullName evidence="2">Uncharacterized protein</fullName>
    </submittedName>
</protein>
<gene>
    <name evidence="2" type="ORF">NQ318_023388</name>
</gene>
<evidence type="ECO:0000313" key="3">
    <source>
        <dbReference type="Proteomes" id="UP001162162"/>
    </source>
</evidence>
<organism evidence="2 3">
    <name type="scientific">Aromia moschata</name>
    <dbReference type="NCBI Taxonomy" id="1265417"/>
    <lineage>
        <taxon>Eukaryota</taxon>
        <taxon>Metazoa</taxon>
        <taxon>Ecdysozoa</taxon>
        <taxon>Arthropoda</taxon>
        <taxon>Hexapoda</taxon>
        <taxon>Insecta</taxon>
        <taxon>Pterygota</taxon>
        <taxon>Neoptera</taxon>
        <taxon>Endopterygota</taxon>
        <taxon>Coleoptera</taxon>
        <taxon>Polyphaga</taxon>
        <taxon>Cucujiformia</taxon>
        <taxon>Chrysomeloidea</taxon>
        <taxon>Cerambycidae</taxon>
        <taxon>Cerambycinae</taxon>
        <taxon>Callichromatini</taxon>
        <taxon>Aromia</taxon>
    </lineage>
</organism>
<feature type="transmembrane region" description="Helical" evidence="1">
    <location>
        <begin position="50"/>
        <end position="74"/>
    </location>
</feature>
<keyword evidence="1" id="KW-0812">Transmembrane</keyword>
<proteinExistence type="predicted"/>
<dbReference type="EMBL" id="JAPWTK010000043">
    <property type="protein sequence ID" value="KAJ8954830.1"/>
    <property type="molecule type" value="Genomic_DNA"/>
</dbReference>
<reference evidence="2" key="1">
    <citation type="journal article" date="2023" name="Insect Mol. Biol.">
        <title>Genome sequencing provides insights into the evolution of gene families encoding plant cell wall-degrading enzymes in longhorned beetles.</title>
        <authorList>
            <person name="Shin N.R."/>
            <person name="Okamura Y."/>
            <person name="Kirsch R."/>
            <person name="Pauchet Y."/>
        </authorList>
    </citation>
    <scope>NUCLEOTIDE SEQUENCE</scope>
    <source>
        <strain evidence="2">AMC_N1</strain>
    </source>
</reference>
<dbReference type="AlphaFoldDB" id="A0AAV8YVY8"/>
<name>A0AAV8YVY8_9CUCU</name>
<keyword evidence="3" id="KW-1185">Reference proteome</keyword>
<keyword evidence="1" id="KW-0472">Membrane</keyword>
<accession>A0AAV8YVY8</accession>
<keyword evidence="1" id="KW-1133">Transmembrane helix</keyword>